<dbReference type="Pfam" id="PF01872">
    <property type="entry name" value="RibD_C"/>
    <property type="match status" value="1"/>
</dbReference>
<dbReference type="InterPro" id="IPR002734">
    <property type="entry name" value="RibDG_C"/>
</dbReference>
<gene>
    <name evidence="2" type="ORF">SAMN04489730_1916</name>
</gene>
<feature type="domain" description="Bacterial bifunctional deaminase-reductase C-terminal" evidence="1">
    <location>
        <begin position="4"/>
        <end position="181"/>
    </location>
</feature>
<proteinExistence type="predicted"/>
<evidence type="ECO:0000313" key="3">
    <source>
        <dbReference type="Proteomes" id="UP000182740"/>
    </source>
</evidence>
<dbReference type="AlphaFoldDB" id="A0A1K1QKM2"/>
<dbReference type="STRING" id="546364.SAMN04489730_1916"/>
<organism evidence="2 3">
    <name type="scientific">Amycolatopsis australiensis</name>
    <dbReference type="NCBI Taxonomy" id="546364"/>
    <lineage>
        <taxon>Bacteria</taxon>
        <taxon>Bacillati</taxon>
        <taxon>Actinomycetota</taxon>
        <taxon>Actinomycetes</taxon>
        <taxon>Pseudonocardiales</taxon>
        <taxon>Pseudonocardiaceae</taxon>
        <taxon>Amycolatopsis</taxon>
    </lineage>
</organism>
<reference evidence="3" key="1">
    <citation type="submission" date="2016-11" db="EMBL/GenBank/DDBJ databases">
        <authorList>
            <person name="Varghese N."/>
            <person name="Submissions S."/>
        </authorList>
    </citation>
    <scope>NUCLEOTIDE SEQUENCE [LARGE SCALE GENOMIC DNA]</scope>
    <source>
        <strain evidence="3">DSM 44671</strain>
    </source>
</reference>
<dbReference type="Proteomes" id="UP000182740">
    <property type="component" value="Unassembled WGS sequence"/>
</dbReference>
<protein>
    <submittedName>
        <fullName evidence="2">Dihydrofolate reductase</fullName>
    </submittedName>
</protein>
<dbReference type="SUPFAM" id="SSF53597">
    <property type="entry name" value="Dihydrofolate reductase-like"/>
    <property type="match status" value="1"/>
</dbReference>
<dbReference type="PANTHER" id="PTHR38011">
    <property type="entry name" value="DIHYDROFOLATE REDUCTASE FAMILY PROTEIN (AFU_ORTHOLOGUE AFUA_8G06820)"/>
    <property type="match status" value="1"/>
</dbReference>
<keyword evidence="3" id="KW-1185">Reference proteome</keyword>
<dbReference type="GO" id="GO:0008703">
    <property type="term" value="F:5-amino-6-(5-phosphoribosylamino)uracil reductase activity"/>
    <property type="evidence" value="ECO:0007669"/>
    <property type="project" value="InterPro"/>
</dbReference>
<dbReference type="PANTHER" id="PTHR38011:SF12">
    <property type="entry name" value="BIFUNCTIONAL DEAMINASE-REDUCTASE DOMAIN PROTEIN"/>
    <property type="match status" value="1"/>
</dbReference>
<dbReference type="RefSeq" id="WP_072475915.1">
    <property type="nucleotide sequence ID" value="NZ_FPJG01000006.1"/>
</dbReference>
<sequence length="197" mass="21062">MGRVIAEISMSADGIVAGPDTSTEHRLGRDGDLLHQWMFEGTDADAAVGARLFDGTGAFVVGRTMFDVGVDPWGDDGTFKKPVFVVTHRPHEPVVKGPTTFTFVTDGPESALRQAKAAAGEDDVVLMGGGTTLRQFLLAGLVDELRLHVVPLLFGSGVRLFDAETGAHVELERTAVAETPNATHLTFRVLRPGTPQR</sequence>
<dbReference type="GO" id="GO:0009231">
    <property type="term" value="P:riboflavin biosynthetic process"/>
    <property type="evidence" value="ECO:0007669"/>
    <property type="project" value="InterPro"/>
</dbReference>
<dbReference type="InterPro" id="IPR050765">
    <property type="entry name" value="Riboflavin_Biosynth_HTPR"/>
</dbReference>
<accession>A0A1K1QKM2</accession>
<name>A0A1K1QKM2_9PSEU</name>
<evidence type="ECO:0000259" key="1">
    <source>
        <dbReference type="Pfam" id="PF01872"/>
    </source>
</evidence>
<dbReference type="Gene3D" id="3.40.430.10">
    <property type="entry name" value="Dihydrofolate Reductase, subunit A"/>
    <property type="match status" value="1"/>
</dbReference>
<dbReference type="OrthoDB" id="2313602at2"/>
<evidence type="ECO:0000313" key="2">
    <source>
        <dbReference type="EMBL" id="SFW60317.1"/>
    </source>
</evidence>
<dbReference type="EMBL" id="FPJG01000006">
    <property type="protein sequence ID" value="SFW60317.1"/>
    <property type="molecule type" value="Genomic_DNA"/>
</dbReference>
<dbReference type="InterPro" id="IPR024072">
    <property type="entry name" value="DHFR-like_dom_sf"/>
</dbReference>